<dbReference type="AlphaFoldDB" id="A0A6N6RHU1"/>
<keyword evidence="4" id="KW-1185">Reference proteome</keyword>
<dbReference type="OrthoDB" id="9788959at2"/>
<dbReference type="RefSeq" id="WP_151667404.1">
    <property type="nucleotide sequence ID" value="NZ_WBVO01000006.1"/>
</dbReference>
<proteinExistence type="inferred from homology"/>
<sequence>MSRLLVPVDFSDIAANAVEYALGLAPIFNCDVSLLHVVDDEDKTLEAERNMRSFVERFDSTGKLKTHILVGNLFEDIAKAAELLEAYTVVMGTSGLKGLQYLFGSHALRIVTHGRTPFLITQENPPKPDINTIVVPIDLSAEDKQILSLALQSARLFDAKIHLFVAHHTDEFSRNSTYRNEKFAHKYLDDHNVHYTTVHAEGKHEFSKEFLEYADLVNADLLTVVNHKEQGFLNLLGRNFDQNIITNEFKIPVLLMNAHQHKRLTDVFDVFA</sequence>
<dbReference type="SUPFAM" id="SSF52402">
    <property type="entry name" value="Adenine nucleotide alpha hydrolases-like"/>
    <property type="match status" value="2"/>
</dbReference>
<accession>A0A6N6RHU1</accession>
<dbReference type="Gene3D" id="3.40.50.12370">
    <property type="match status" value="1"/>
</dbReference>
<dbReference type="EMBL" id="WBVO01000006">
    <property type="protein sequence ID" value="KAB2809904.1"/>
    <property type="molecule type" value="Genomic_DNA"/>
</dbReference>
<gene>
    <name evidence="3" type="ORF">F8C67_08465</name>
</gene>
<dbReference type="InterPro" id="IPR006015">
    <property type="entry name" value="Universal_stress_UspA"/>
</dbReference>
<reference evidence="3 4" key="1">
    <citation type="submission" date="2019-09" db="EMBL/GenBank/DDBJ databases">
        <title>Genomes of family Cryomorphaceae.</title>
        <authorList>
            <person name="Bowman J.P."/>
        </authorList>
    </citation>
    <scope>NUCLEOTIDE SEQUENCE [LARGE SCALE GENOMIC DNA]</scope>
    <source>
        <strain evidence="3 4">LMG 25704</strain>
    </source>
</reference>
<comment type="similarity">
    <text evidence="1">Belongs to the universal stress protein A family.</text>
</comment>
<evidence type="ECO:0000256" key="1">
    <source>
        <dbReference type="ARBA" id="ARBA00008791"/>
    </source>
</evidence>
<feature type="domain" description="UspA" evidence="2">
    <location>
        <begin position="2"/>
        <end position="121"/>
    </location>
</feature>
<organism evidence="3 4">
    <name type="scientific">Phaeocystidibacter luteus</name>
    <dbReference type="NCBI Taxonomy" id="911197"/>
    <lineage>
        <taxon>Bacteria</taxon>
        <taxon>Pseudomonadati</taxon>
        <taxon>Bacteroidota</taxon>
        <taxon>Flavobacteriia</taxon>
        <taxon>Flavobacteriales</taxon>
        <taxon>Phaeocystidibacteraceae</taxon>
        <taxon>Phaeocystidibacter</taxon>
    </lineage>
</organism>
<dbReference type="PANTHER" id="PTHR46268">
    <property type="entry name" value="STRESS RESPONSE PROTEIN NHAX"/>
    <property type="match status" value="1"/>
</dbReference>
<evidence type="ECO:0000313" key="4">
    <source>
        <dbReference type="Proteomes" id="UP000468650"/>
    </source>
</evidence>
<protein>
    <submittedName>
        <fullName evidence="3">Universal stress protein</fullName>
    </submittedName>
</protein>
<evidence type="ECO:0000259" key="2">
    <source>
        <dbReference type="Pfam" id="PF00582"/>
    </source>
</evidence>
<dbReference type="Pfam" id="PF00582">
    <property type="entry name" value="Usp"/>
    <property type="match status" value="1"/>
</dbReference>
<comment type="caution">
    <text evidence="3">The sequence shown here is derived from an EMBL/GenBank/DDBJ whole genome shotgun (WGS) entry which is preliminary data.</text>
</comment>
<evidence type="ECO:0000313" key="3">
    <source>
        <dbReference type="EMBL" id="KAB2809904.1"/>
    </source>
</evidence>
<dbReference type="Proteomes" id="UP000468650">
    <property type="component" value="Unassembled WGS sequence"/>
</dbReference>
<dbReference type="PRINTS" id="PR01438">
    <property type="entry name" value="UNVRSLSTRESS"/>
</dbReference>
<name>A0A6N6RHU1_9FLAO</name>
<dbReference type="PANTHER" id="PTHR46268:SF6">
    <property type="entry name" value="UNIVERSAL STRESS PROTEIN UP12"/>
    <property type="match status" value="1"/>
</dbReference>
<dbReference type="InterPro" id="IPR006016">
    <property type="entry name" value="UspA"/>
</dbReference>
<dbReference type="CDD" id="cd00293">
    <property type="entry name" value="USP-like"/>
    <property type="match status" value="2"/>
</dbReference>